<dbReference type="FunFam" id="1.20.1260.20:FF:000001">
    <property type="entry name" value="PPE family protein PPE41"/>
    <property type="match status" value="1"/>
</dbReference>
<dbReference type="InterPro" id="IPR038332">
    <property type="entry name" value="PPE_sf"/>
</dbReference>
<dbReference type="GO" id="GO:0052572">
    <property type="term" value="P:response to host immune response"/>
    <property type="evidence" value="ECO:0007669"/>
    <property type="project" value="TreeGrafter"/>
</dbReference>
<gene>
    <name evidence="3" type="ORF">LAUMK13_01979</name>
</gene>
<name>A0A498PYR6_9MYCO</name>
<reference evidence="3 4" key="1">
    <citation type="submission" date="2018-09" db="EMBL/GenBank/DDBJ databases">
        <authorList>
            <person name="Tagini F."/>
        </authorList>
    </citation>
    <scope>NUCLEOTIDE SEQUENCE [LARGE SCALE GENOMIC DNA]</scope>
    <source>
        <strain evidence="3 4">MK13</strain>
    </source>
</reference>
<organism evidence="3 4">
    <name type="scientific">Mycobacterium innocens</name>
    <dbReference type="NCBI Taxonomy" id="2341083"/>
    <lineage>
        <taxon>Bacteria</taxon>
        <taxon>Bacillati</taxon>
        <taxon>Actinomycetota</taxon>
        <taxon>Actinomycetes</taxon>
        <taxon>Mycobacteriales</taxon>
        <taxon>Mycobacteriaceae</taxon>
        <taxon>Mycobacterium</taxon>
    </lineage>
</organism>
<dbReference type="Pfam" id="PF01469">
    <property type="entry name" value="Pentapeptide_2"/>
    <property type="match status" value="1"/>
</dbReference>
<comment type="similarity">
    <text evidence="1">Belongs to the mycobacterial PPE family.</text>
</comment>
<evidence type="ECO:0000256" key="1">
    <source>
        <dbReference type="ARBA" id="ARBA00010652"/>
    </source>
</evidence>
<keyword evidence="4" id="KW-1185">Reference proteome</keyword>
<feature type="domain" description="PPE" evidence="2">
    <location>
        <begin position="2"/>
        <end position="165"/>
    </location>
</feature>
<dbReference type="InterPro" id="IPR002989">
    <property type="entry name" value="Mycobac_pentapep"/>
</dbReference>
<dbReference type="Proteomes" id="UP000267289">
    <property type="component" value="Unassembled WGS sequence"/>
</dbReference>
<dbReference type="InterPro" id="IPR000030">
    <property type="entry name" value="PPE_dom"/>
</dbReference>
<evidence type="ECO:0000313" key="4">
    <source>
        <dbReference type="Proteomes" id="UP000267289"/>
    </source>
</evidence>
<dbReference type="PANTHER" id="PTHR46766:SF1">
    <property type="entry name" value="GLUTAMINE-RICH PROTEIN 2"/>
    <property type="match status" value="1"/>
</dbReference>
<protein>
    <submittedName>
        <fullName evidence="3">PPE family protein PPE34</fullName>
    </submittedName>
</protein>
<sequence>MNFSVLPPEVNSALVLAGAGPEPLLAAAASWAELAEELGSAAASFGGVTSGLVGGSWQGPSAAAMATAAAPYADWLASAAGQAGQAAMQAQALVTEFDAVRSAIVQPIVLSANRSNLVSLVMSNLFGQNAPAIASFEAAYEQMWAQDVAAMAAYHGGASAVVSALAPFAEPLQGVVGLSGQLAGLPGAVAAGTPLNVGLGNLGVGNFGLGNLGSNNFGFGNLGSGNVGPGNLGSGNTGFANTGNNNVGFGNTGNNNIGIGLTGTGQVGIGLLNTGTGNLGLFNSDTGNVGLIQLRHRQCGHR</sequence>
<evidence type="ECO:0000259" key="2">
    <source>
        <dbReference type="Pfam" id="PF00823"/>
    </source>
</evidence>
<accession>A0A498PYR6</accession>
<dbReference type="SUPFAM" id="SSF140459">
    <property type="entry name" value="PE/PPE dimer-like"/>
    <property type="match status" value="1"/>
</dbReference>
<dbReference type="Gene3D" id="1.20.1260.20">
    <property type="entry name" value="PPE superfamily"/>
    <property type="match status" value="1"/>
</dbReference>
<dbReference type="AlphaFoldDB" id="A0A498PYR6"/>
<dbReference type="PANTHER" id="PTHR46766">
    <property type="entry name" value="GLUTAMINE-RICH PROTEIN 2"/>
    <property type="match status" value="1"/>
</dbReference>
<dbReference type="EMBL" id="UPHQ01000086">
    <property type="protein sequence ID" value="VBA38137.1"/>
    <property type="molecule type" value="Genomic_DNA"/>
</dbReference>
<proteinExistence type="inferred from homology"/>
<evidence type="ECO:0000313" key="3">
    <source>
        <dbReference type="EMBL" id="VBA38137.1"/>
    </source>
</evidence>
<dbReference type="Pfam" id="PF00823">
    <property type="entry name" value="PPE"/>
    <property type="match status" value="1"/>
</dbReference>